<feature type="transmembrane region" description="Helical" evidence="7">
    <location>
        <begin position="426"/>
        <end position="447"/>
    </location>
</feature>
<feature type="transmembrane region" description="Helical" evidence="7">
    <location>
        <begin position="187"/>
        <end position="215"/>
    </location>
</feature>
<dbReference type="InterPro" id="IPR002797">
    <property type="entry name" value="Polysacc_synth"/>
</dbReference>
<feature type="transmembrane region" description="Helical" evidence="7">
    <location>
        <begin position="493"/>
        <end position="512"/>
    </location>
</feature>
<dbReference type="Proteomes" id="UP000824214">
    <property type="component" value="Unassembled WGS sequence"/>
</dbReference>
<dbReference type="PANTHER" id="PTHR30250:SF21">
    <property type="entry name" value="LIPID II FLIPPASE MURJ"/>
    <property type="match status" value="1"/>
</dbReference>
<dbReference type="AlphaFoldDB" id="A0A9D2LXI2"/>
<feature type="transmembrane region" description="Helical" evidence="7">
    <location>
        <begin position="163"/>
        <end position="181"/>
    </location>
</feature>
<organism evidence="8 9">
    <name type="scientific">Candidatus Acutalibacter ornithocaccae</name>
    <dbReference type="NCBI Taxonomy" id="2838416"/>
    <lineage>
        <taxon>Bacteria</taxon>
        <taxon>Bacillati</taxon>
        <taxon>Bacillota</taxon>
        <taxon>Clostridia</taxon>
        <taxon>Eubacteriales</taxon>
        <taxon>Acutalibacteraceae</taxon>
        <taxon>Acutalibacter</taxon>
    </lineage>
</organism>
<keyword evidence="5 7" id="KW-0472">Membrane</keyword>
<dbReference type="CDD" id="cd13124">
    <property type="entry name" value="MATE_SpoVB_like"/>
    <property type="match status" value="1"/>
</dbReference>
<feature type="transmembrane region" description="Helical" evidence="7">
    <location>
        <begin position="369"/>
        <end position="389"/>
    </location>
</feature>
<feature type="transmembrane region" description="Helical" evidence="7">
    <location>
        <begin position="47"/>
        <end position="67"/>
    </location>
</feature>
<keyword evidence="3 7" id="KW-0812">Transmembrane</keyword>
<keyword evidence="4 7" id="KW-1133">Transmembrane helix</keyword>
<feature type="transmembrane region" description="Helical" evidence="7">
    <location>
        <begin position="12"/>
        <end position="35"/>
    </location>
</feature>
<feature type="transmembrane region" description="Helical" evidence="7">
    <location>
        <begin position="330"/>
        <end position="349"/>
    </location>
</feature>
<feature type="region of interest" description="Disordered" evidence="6">
    <location>
        <begin position="541"/>
        <end position="587"/>
    </location>
</feature>
<name>A0A9D2LXI2_9FIRM</name>
<accession>A0A9D2LXI2</accession>
<gene>
    <name evidence="8" type="ORF">H9942_03525</name>
</gene>
<feature type="transmembrane region" description="Helical" evidence="7">
    <location>
        <begin position="401"/>
        <end position="420"/>
    </location>
</feature>
<comment type="subcellular location">
    <subcellularLocation>
        <location evidence="1">Cell membrane</location>
        <topology evidence="1">Multi-pass membrane protein</topology>
    </subcellularLocation>
</comment>
<proteinExistence type="predicted"/>
<reference evidence="8" key="2">
    <citation type="submission" date="2021-04" db="EMBL/GenBank/DDBJ databases">
        <authorList>
            <person name="Gilroy R."/>
        </authorList>
    </citation>
    <scope>NUCLEOTIDE SEQUENCE</scope>
    <source>
        <strain evidence="8">ChiBcolR8-3208</strain>
    </source>
</reference>
<comment type="caution">
    <text evidence="8">The sequence shown here is derived from an EMBL/GenBank/DDBJ whole genome shotgun (WGS) entry which is preliminary data.</text>
</comment>
<evidence type="ECO:0000256" key="1">
    <source>
        <dbReference type="ARBA" id="ARBA00004651"/>
    </source>
</evidence>
<sequence length="587" mass="63294">MAQDKKQSFMKGAAILSASTLLVKLLGLLFSIPLANFIDPEGMSHFYIAYNIFGLFLMLSTAGLPVAVSRMVGTATSQGRLREADRVFSVAFWLFFFLGLFGCLVMFFGANQIAQWYGSPESNFAIMALAPTLFFISIESSIRGYFQGRSNMVPTATSQTIEAVTKVIIGVGLAFYIIQNFEVDRDRWAAVGAIVGVSVSAGLGAIYLLGCKFVQGRRDRRRGLGEEEPLTSRQQTLINLVRFAVPITIGSCFLSLLDTIDGAILMQRLQTGAGFTQDMADWWNGTLGNARKFFDLPGAFVVPISTSLLPVLSGAIASKDHRQVDRISSTALRVTLLIGIPASVGMALFAQPICQLLLYNQPEVAQEAAPLLTMLSLAIAFSGLLFTTNSILQSFGRTTQPVIDMAVGGVVKVALSYVLIGIPQVAAMGSAISTVASYVVMVVLNLIAIRSSLPRMDSVVRTALPLLLSAGVMGGVSYGFYWLLAQFISPRLAVIPAILLAIAVYAVCVVLFKGVSYDDVVMLPKGQALARLFRMRPEEPQRPLSVEGSAQPLPAGEALQEEAPRQAPAPAQAKRARGGKYIPRHMR</sequence>
<protein>
    <submittedName>
        <fullName evidence="8">Polysaccharide biosynthesis protein</fullName>
    </submittedName>
</protein>
<feature type="compositionally biased region" description="Basic residues" evidence="6">
    <location>
        <begin position="574"/>
        <end position="587"/>
    </location>
</feature>
<evidence type="ECO:0000313" key="9">
    <source>
        <dbReference type="Proteomes" id="UP000824214"/>
    </source>
</evidence>
<keyword evidence="2" id="KW-1003">Cell membrane</keyword>
<evidence type="ECO:0000313" key="8">
    <source>
        <dbReference type="EMBL" id="HJB37120.1"/>
    </source>
</evidence>
<evidence type="ECO:0000256" key="4">
    <source>
        <dbReference type="ARBA" id="ARBA00022989"/>
    </source>
</evidence>
<feature type="transmembrane region" description="Helical" evidence="7">
    <location>
        <begin position="236"/>
        <end position="257"/>
    </location>
</feature>
<dbReference type="GO" id="GO:0005886">
    <property type="term" value="C:plasma membrane"/>
    <property type="evidence" value="ECO:0007669"/>
    <property type="project" value="UniProtKB-SubCell"/>
</dbReference>
<dbReference type="EMBL" id="DWXZ01000064">
    <property type="protein sequence ID" value="HJB37120.1"/>
    <property type="molecule type" value="Genomic_DNA"/>
</dbReference>
<dbReference type="Pfam" id="PF01943">
    <property type="entry name" value="Polysacc_synt"/>
    <property type="match status" value="1"/>
</dbReference>
<evidence type="ECO:0000256" key="2">
    <source>
        <dbReference type="ARBA" id="ARBA00022475"/>
    </source>
</evidence>
<dbReference type="PANTHER" id="PTHR30250">
    <property type="entry name" value="PST FAMILY PREDICTED COLANIC ACID TRANSPORTER"/>
    <property type="match status" value="1"/>
</dbReference>
<evidence type="ECO:0000256" key="6">
    <source>
        <dbReference type="SAM" id="MobiDB-lite"/>
    </source>
</evidence>
<dbReference type="InterPro" id="IPR050833">
    <property type="entry name" value="Poly_Biosynth_Transport"/>
</dbReference>
<evidence type="ECO:0000256" key="3">
    <source>
        <dbReference type="ARBA" id="ARBA00022692"/>
    </source>
</evidence>
<dbReference type="InterPro" id="IPR024923">
    <property type="entry name" value="PG_synth_SpoVB"/>
</dbReference>
<feature type="transmembrane region" description="Helical" evidence="7">
    <location>
        <begin position="87"/>
        <end position="110"/>
    </location>
</feature>
<feature type="transmembrane region" description="Helical" evidence="7">
    <location>
        <begin position="296"/>
        <end position="318"/>
    </location>
</feature>
<reference evidence="8" key="1">
    <citation type="journal article" date="2021" name="PeerJ">
        <title>Extensive microbial diversity within the chicken gut microbiome revealed by metagenomics and culture.</title>
        <authorList>
            <person name="Gilroy R."/>
            <person name="Ravi A."/>
            <person name="Getino M."/>
            <person name="Pursley I."/>
            <person name="Horton D.L."/>
            <person name="Alikhan N.F."/>
            <person name="Baker D."/>
            <person name="Gharbi K."/>
            <person name="Hall N."/>
            <person name="Watson M."/>
            <person name="Adriaenssens E.M."/>
            <person name="Foster-Nyarko E."/>
            <person name="Jarju S."/>
            <person name="Secka A."/>
            <person name="Antonio M."/>
            <person name="Oren A."/>
            <person name="Chaudhuri R.R."/>
            <person name="La Ragione R."/>
            <person name="Hildebrand F."/>
            <person name="Pallen M.J."/>
        </authorList>
    </citation>
    <scope>NUCLEOTIDE SEQUENCE</scope>
    <source>
        <strain evidence="8">ChiBcolR8-3208</strain>
    </source>
</reference>
<evidence type="ECO:0000256" key="5">
    <source>
        <dbReference type="ARBA" id="ARBA00023136"/>
    </source>
</evidence>
<dbReference type="PIRSF" id="PIRSF038958">
    <property type="entry name" value="PG_synth_SpoVB"/>
    <property type="match status" value="1"/>
</dbReference>
<evidence type="ECO:0000256" key="7">
    <source>
        <dbReference type="SAM" id="Phobius"/>
    </source>
</evidence>
<feature type="transmembrane region" description="Helical" evidence="7">
    <location>
        <begin position="459"/>
        <end position="481"/>
    </location>
</feature>
<feature type="transmembrane region" description="Helical" evidence="7">
    <location>
        <begin position="122"/>
        <end position="142"/>
    </location>
</feature>